<gene>
    <name evidence="1" type="ORF">LA5096_04437</name>
</gene>
<sequence length="96" mass="10744">MPDTVTEAILDALTCMEEEEELVITTSVPLQLAGRIRNRIANEVPIPPISKTERTAIRSLIYRAVNDTRIFDFEMPTLTGLTAEEFNDLAAKLPIE</sequence>
<evidence type="ECO:0000313" key="1">
    <source>
        <dbReference type="EMBL" id="CTQ75543.1"/>
    </source>
</evidence>
<dbReference type="OrthoDB" id="7864140at2"/>
<keyword evidence="2" id="KW-1185">Reference proteome</keyword>
<evidence type="ECO:0000313" key="2">
    <source>
        <dbReference type="Proteomes" id="UP000049983"/>
    </source>
</evidence>
<dbReference type="Proteomes" id="UP000049983">
    <property type="component" value="Unassembled WGS sequence"/>
</dbReference>
<name>A0A0M7AP29_9HYPH</name>
<protein>
    <submittedName>
        <fullName evidence="1">Uncharacterized protein</fullName>
    </submittedName>
</protein>
<reference evidence="2" key="1">
    <citation type="submission" date="2015-07" db="EMBL/GenBank/DDBJ databases">
        <authorList>
            <person name="Rodrigo-Torres Lidia"/>
            <person name="Arahal R.David."/>
        </authorList>
    </citation>
    <scope>NUCLEOTIDE SEQUENCE [LARGE SCALE GENOMIC DNA]</scope>
    <source>
        <strain evidence="2">CECT 5096</strain>
    </source>
</reference>
<proteinExistence type="predicted"/>
<dbReference type="EMBL" id="CXWC01000012">
    <property type="protein sequence ID" value="CTQ75543.1"/>
    <property type="molecule type" value="Genomic_DNA"/>
</dbReference>
<dbReference type="GeneID" id="97671730"/>
<dbReference type="RefSeq" id="WP_055118535.1">
    <property type="nucleotide sequence ID" value="NZ_CXWA01000008.1"/>
</dbReference>
<dbReference type="STRING" id="311410.LA5095_04266"/>
<accession>A0A0M7AP29</accession>
<dbReference type="AlphaFoldDB" id="A0A0M7AP29"/>
<organism evidence="1 2">
    <name type="scientific">Roseibium album</name>
    <dbReference type="NCBI Taxonomy" id="311410"/>
    <lineage>
        <taxon>Bacteria</taxon>
        <taxon>Pseudomonadati</taxon>
        <taxon>Pseudomonadota</taxon>
        <taxon>Alphaproteobacteria</taxon>
        <taxon>Hyphomicrobiales</taxon>
        <taxon>Stappiaceae</taxon>
        <taxon>Roseibium</taxon>
    </lineage>
</organism>